<dbReference type="InterPro" id="IPR051783">
    <property type="entry name" value="NAD(P)-dependent_oxidoreduct"/>
</dbReference>
<dbReference type="PANTHER" id="PTHR48079">
    <property type="entry name" value="PROTEIN YEEZ"/>
    <property type="match status" value="1"/>
</dbReference>
<dbReference type="InterPro" id="IPR036291">
    <property type="entry name" value="NAD(P)-bd_dom_sf"/>
</dbReference>
<dbReference type="SUPFAM" id="SSF51735">
    <property type="entry name" value="NAD(P)-binding Rossmann-fold domains"/>
    <property type="match status" value="1"/>
</dbReference>
<dbReference type="GO" id="GO:0005737">
    <property type="term" value="C:cytoplasm"/>
    <property type="evidence" value="ECO:0007669"/>
    <property type="project" value="TreeGrafter"/>
</dbReference>
<proteinExistence type="predicted"/>
<dbReference type="GO" id="GO:0004029">
    <property type="term" value="F:aldehyde dehydrogenase (NAD+) activity"/>
    <property type="evidence" value="ECO:0007669"/>
    <property type="project" value="TreeGrafter"/>
</dbReference>
<dbReference type="Pfam" id="PF01370">
    <property type="entry name" value="Epimerase"/>
    <property type="match status" value="1"/>
</dbReference>
<gene>
    <name evidence="2" type="ORF">CLV43_102508</name>
</gene>
<name>A0A2T0TH35_9PSEU</name>
<accession>A0A2T0TH35</accession>
<evidence type="ECO:0000259" key="1">
    <source>
        <dbReference type="Pfam" id="PF01370"/>
    </source>
</evidence>
<dbReference type="PANTHER" id="PTHR48079:SF6">
    <property type="entry name" value="NAD(P)-BINDING DOMAIN-CONTAINING PROTEIN-RELATED"/>
    <property type="match status" value="1"/>
</dbReference>
<evidence type="ECO:0000313" key="3">
    <source>
        <dbReference type="Proteomes" id="UP000239494"/>
    </source>
</evidence>
<keyword evidence="3" id="KW-1185">Reference proteome</keyword>
<comment type="caution">
    <text evidence="2">The sequence shown here is derived from an EMBL/GenBank/DDBJ whole genome shotgun (WGS) entry which is preliminary data.</text>
</comment>
<sequence>MHVFLTGGSGYVGRALLTRLVADGHRVSALARSDAAAARVAPAGAYVVRGDLADLAVLRAAAADADVVVHTAVDYTDPDMGPLEEKALDALLGHGRVVYTSSTLVYGDTGDRRATEDAPVAADGVQPFKVDGERRVLAEGGLVLRPGLVFGDGGSSMIGGMLAGARESGTSTYVGDGANAWSAVHVGDLVELYALVLARPLEGVVLNAVAHPAPTMLELATAVGEATGTPAVSVPVERARETMGAFADQLTRSLVVDSSRATALVGWRPQGPGLLEDITTGSYAAL</sequence>
<dbReference type="OrthoDB" id="9787292at2"/>
<dbReference type="Proteomes" id="UP000239494">
    <property type="component" value="Unassembled WGS sequence"/>
</dbReference>
<evidence type="ECO:0000313" key="2">
    <source>
        <dbReference type="EMBL" id="PRY44943.1"/>
    </source>
</evidence>
<dbReference type="InterPro" id="IPR001509">
    <property type="entry name" value="Epimerase_deHydtase"/>
</dbReference>
<dbReference type="AlphaFoldDB" id="A0A2T0TH35"/>
<dbReference type="Gene3D" id="3.40.50.720">
    <property type="entry name" value="NAD(P)-binding Rossmann-like Domain"/>
    <property type="match status" value="1"/>
</dbReference>
<dbReference type="RefSeq" id="WP_106186516.1">
    <property type="nucleotide sequence ID" value="NZ_PVTF01000002.1"/>
</dbReference>
<organism evidence="2 3">
    <name type="scientific">Umezawaea tangerina</name>
    <dbReference type="NCBI Taxonomy" id="84725"/>
    <lineage>
        <taxon>Bacteria</taxon>
        <taxon>Bacillati</taxon>
        <taxon>Actinomycetota</taxon>
        <taxon>Actinomycetes</taxon>
        <taxon>Pseudonocardiales</taxon>
        <taxon>Pseudonocardiaceae</taxon>
        <taxon>Umezawaea</taxon>
    </lineage>
</organism>
<dbReference type="EMBL" id="PVTF01000002">
    <property type="protein sequence ID" value="PRY44943.1"/>
    <property type="molecule type" value="Genomic_DNA"/>
</dbReference>
<reference evidence="2 3" key="1">
    <citation type="submission" date="2018-03" db="EMBL/GenBank/DDBJ databases">
        <title>Genomic Encyclopedia of Archaeal and Bacterial Type Strains, Phase II (KMG-II): from individual species to whole genera.</title>
        <authorList>
            <person name="Goeker M."/>
        </authorList>
    </citation>
    <scope>NUCLEOTIDE SEQUENCE [LARGE SCALE GENOMIC DNA]</scope>
    <source>
        <strain evidence="2 3">DSM 44720</strain>
    </source>
</reference>
<protein>
    <submittedName>
        <fullName evidence="2">Nucleoside-diphosphate-sugar epimerase</fullName>
    </submittedName>
</protein>
<feature type="domain" description="NAD-dependent epimerase/dehydratase" evidence="1">
    <location>
        <begin position="3"/>
        <end position="203"/>
    </location>
</feature>